<dbReference type="EMBL" id="BK016133">
    <property type="protein sequence ID" value="DAF97540.1"/>
    <property type="molecule type" value="Genomic_DNA"/>
</dbReference>
<name>A0A8S5UT12_9CAUD</name>
<accession>A0A8S5UT12</accession>
<proteinExistence type="predicted"/>
<protein>
    <submittedName>
        <fullName evidence="1">Uncharacterized protein</fullName>
    </submittedName>
</protein>
<evidence type="ECO:0000313" key="1">
    <source>
        <dbReference type="EMBL" id="DAF97540.1"/>
    </source>
</evidence>
<sequence>MENEEIISLNVREILEDVEQQLVKIGIYSKPVLETEDFGFYQSNTYKELVKPGVTYLVEDIDGSCAELVYKKSIKMFNTFRSHQVKDPLVKKIIYRPFSNTVFARICHEETLTLVKEVIDMVLRANLPKRFGGTDLYRMYDLTESIIQFAFPIQYKALTQDGLERKDFSTNPLFVLVYNLIKMIEGIIKTSKLKKLDVYISSFDKGFIYIKSLGDFRIIEWEMLHQFACETEEAESGQACSEVDPVYTLLDVSDTYVENIVYNLREKEAKSLAARLVL</sequence>
<organism evidence="1">
    <name type="scientific">Myoviridae sp. ctijX18</name>
    <dbReference type="NCBI Taxonomy" id="2825154"/>
    <lineage>
        <taxon>Viruses</taxon>
        <taxon>Duplodnaviria</taxon>
        <taxon>Heunggongvirae</taxon>
        <taxon>Uroviricota</taxon>
        <taxon>Caudoviricetes</taxon>
    </lineage>
</organism>
<reference evidence="1" key="1">
    <citation type="journal article" date="2021" name="Proc. Natl. Acad. Sci. U.S.A.">
        <title>A Catalog of Tens of Thousands of Viruses from Human Metagenomes Reveals Hidden Associations with Chronic Diseases.</title>
        <authorList>
            <person name="Tisza M.J."/>
            <person name="Buck C.B."/>
        </authorList>
    </citation>
    <scope>NUCLEOTIDE SEQUENCE</scope>
    <source>
        <strain evidence="1">CtijX18</strain>
    </source>
</reference>